<keyword evidence="1" id="KW-0472">Membrane</keyword>
<comment type="caution">
    <text evidence="2">The sequence shown here is derived from an EMBL/GenBank/DDBJ whole genome shotgun (WGS) entry which is preliminary data.</text>
</comment>
<evidence type="ECO:0000256" key="1">
    <source>
        <dbReference type="SAM" id="Phobius"/>
    </source>
</evidence>
<keyword evidence="3" id="KW-1185">Reference proteome</keyword>
<protein>
    <submittedName>
        <fullName evidence="2">Uncharacterized protein</fullName>
    </submittedName>
</protein>
<organism evidence="2 3">
    <name type="scientific">Micromonospora qiuiae</name>
    <dbReference type="NCBI Taxonomy" id="502268"/>
    <lineage>
        <taxon>Bacteria</taxon>
        <taxon>Bacillati</taxon>
        <taxon>Actinomycetota</taxon>
        <taxon>Actinomycetes</taxon>
        <taxon>Micromonosporales</taxon>
        <taxon>Micromonosporaceae</taxon>
        <taxon>Micromonospora</taxon>
    </lineage>
</organism>
<accession>A0ABQ4JL79</accession>
<dbReference type="Proteomes" id="UP000653076">
    <property type="component" value="Unassembled WGS sequence"/>
</dbReference>
<evidence type="ECO:0000313" key="2">
    <source>
        <dbReference type="EMBL" id="GIJ30247.1"/>
    </source>
</evidence>
<sequence length="83" mass="9103">MTGIPPVALLSILVLLVVLAVDVWVYADAKKRLSQGEQVSVSLGALRVESPEAWFLGCLILWVVFFPLYLTATRRNPFGRSSG</sequence>
<keyword evidence="1" id="KW-1133">Transmembrane helix</keyword>
<evidence type="ECO:0000313" key="3">
    <source>
        <dbReference type="Proteomes" id="UP000653076"/>
    </source>
</evidence>
<gene>
    <name evidence="2" type="ORF">Vqi01_54090</name>
</gene>
<reference evidence="2 3" key="1">
    <citation type="submission" date="2021-01" db="EMBL/GenBank/DDBJ databases">
        <title>Whole genome shotgun sequence of Verrucosispora qiuiae NBRC 106684.</title>
        <authorList>
            <person name="Komaki H."/>
            <person name="Tamura T."/>
        </authorList>
    </citation>
    <scope>NUCLEOTIDE SEQUENCE [LARGE SCALE GENOMIC DNA]</scope>
    <source>
        <strain evidence="2 3">NBRC 106684</strain>
    </source>
</reference>
<name>A0ABQ4JL79_9ACTN</name>
<dbReference type="EMBL" id="BOPC01000102">
    <property type="protein sequence ID" value="GIJ30247.1"/>
    <property type="molecule type" value="Genomic_DNA"/>
</dbReference>
<feature type="transmembrane region" description="Helical" evidence="1">
    <location>
        <begin position="53"/>
        <end position="72"/>
    </location>
</feature>
<proteinExistence type="predicted"/>
<keyword evidence="1" id="KW-0812">Transmembrane</keyword>